<name>A0A0D6LXP9_9BILA</name>
<comment type="similarity">
    <text evidence="1">Belongs to the TIP41 family.</text>
</comment>
<dbReference type="PANTHER" id="PTHR21021:SF16">
    <property type="entry name" value="TIP41-LIKE PROTEIN"/>
    <property type="match status" value="1"/>
</dbReference>
<keyword evidence="4" id="KW-1185">Reference proteome</keyword>
<evidence type="ECO:0000313" key="3">
    <source>
        <dbReference type="EMBL" id="EPB76815.1"/>
    </source>
</evidence>
<dbReference type="InterPro" id="IPR007303">
    <property type="entry name" value="TIP41-like"/>
</dbReference>
<protein>
    <recommendedName>
        <fullName evidence="2">TIP41-like protein</fullName>
    </recommendedName>
</protein>
<dbReference type="AlphaFoldDB" id="A0A0D6LXP9"/>
<dbReference type="GO" id="GO:0005829">
    <property type="term" value="C:cytosol"/>
    <property type="evidence" value="ECO:0007669"/>
    <property type="project" value="TreeGrafter"/>
</dbReference>
<dbReference type="InterPro" id="IPR051330">
    <property type="entry name" value="Phosphatase_reg/MetRdx"/>
</dbReference>
<proteinExistence type="inferred from homology"/>
<evidence type="ECO:0000256" key="1">
    <source>
        <dbReference type="ARBA" id="ARBA00006658"/>
    </source>
</evidence>
<dbReference type="Proteomes" id="UP000054495">
    <property type="component" value="Unassembled WGS sequence"/>
</dbReference>
<dbReference type="Pfam" id="PF04176">
    <property type="entry name" value="TIP41"/>
    <property type="match status" value="1"/>
</dbReference>
<organism evidence="3 4">
    <name type="scientific">Ancylostoma ceylanicum</name>
    <dbReference type="NCBI Taxonomy" id="53326"/>
    <lineage>
        <taxon>Eukaryota</taxon>
        <taxon>Metazoa</taxon>
        <taxon>Ecdysozoa</taxon>
        <taxon>Nematoda</taxon>
        <taxon>Chromadorea</taxon>
        <taxon>Rhabditida</taxon>
        <taxon>Rhabditina</taxon>
        <taxon>Rhabditomorpha</taxon>
        <taxon>Strongyloidea</taxon>
        <taxon>Ancylostomatidae</taxon>
        <taxon>Ancylostomatinae</taxon>
        <taxon>Ancylostoma</taxon>
    </lineage>
</organism>
<dbReference type="GO" id="GO:0031929">
    <property type="term" value="P:TOR signaling"/>
    <property type="evidence" value="ECO:0007669"/>
    <property type="project" value="TreeGrafter"/>
</dbReference>
<evidence type="ECO:0000256" key="2">
    <source>
        <dbReference type="ARBA" id="ARBA00018951"/>
    </source>
</evidence>
<gene>
    <name evidence="3" type="ORF">ANCCEY_04097</name>
</gene>
<evidence type="ECO:0000313" key="4">
    <source>
        <dbReference type="Proteomes" id="UP000054495"/>
    </source>
</evidence>
<reference evidence="3 4" key="1">
    <citation type="submission" date="2013-05" db="EMBL/GenBank/DDBJ databases">
        <title>Draft genome of the parasitic nematode Anyclostoma ceylanicum.</title>
        <authorList>
            <person name="Mitreva M."/>
        </authorList>
    </citation>
    <scope>NUCLEOTIDE SEQUENCE [LARGE SCALE GENOMIC DNA]</scope>
</reference>
<accession>A0A0D6LXP9</accession>
<sequence>MASVLLRNMREPGRNASEILAHARRSARKQDEFYRGGFHFIAVWDHILESQCAHVTNAGGDADTECSRCLFERSLSLPELPEMVFPKNTLTIDFTQFPGCSINFNALDALEMVSDNTLPEVQVAPSSVWQESRQGITNKMAHPFDWTFTSRYAGSVHGCTIESSDETIDLERLKRQEPIGFYAQVTLYEDELADHGTAQMSVRLRVMPDFFFVLMRFYLRIDRVLVRVCDTRLLGDNGKDYMIREWSLREAKVADLEHLVESSDETIDLERLKRQEPIGFHAQPPEVLLDGNQVWESLPIVEVRNEKIKPIIS</sequence>
<dbReference type="PANTHER" id="PTHR21021">
    <property type="entry name" value="GAF/PUTATIVE CYTOSKELETAL PROTEIN"/>
    <property type="match status" value="1"/>
</dbReference>
<dbReference type="EMBL" id="KE124853">
    <property type="protein sequence ID" value="EPB76815.1"/>
    <property type="molecule type" value="Genomic_DNA"/>
</dbReference>